<dbReference type="Pfam" id="PF08598">
    <property type="entry name" value="Sds3"/>
    <property type="match status" value="1"/>
</dbReference>
<evidence type="ECO:0000313" key="9">
    <source>
        <dbReference type="Proteomes" id="UP000015102"/>
    </source>
</evidence>
<reference evidence="9" key="1">
    <citation type="submission" date="2013-02" db="EMBL/GenBank/DDBJ databases">
        <authorList>
            <person name="Hughes D."/>
        </authorList>
    </citation>
    <scope>NUCLEOTIDE SEQUENCE</scope>
    <source>
        <strain>Durham</strain>
        <strain evidence="9">NC isolate 2 -- Noor lab</strain>
    </source>
</reference>
<evidence type="ECO:0000256" key="4">
    <source>
        <dbReference type="ARBA" id="ARBA00023163"/>
    </source>
</evidence>
<dbReference type="OMA" id="SHENTQH"/>
<evidence type="ECO:0000256" key="1">
    <source>
        <dbReference type="ARBA" id="ARBA00004123"/>
    </source>
</evidence>
<dbReference type="InterPro" id="IPR013907">
    <property type="entry name" value="Sds3"/>
</dbReference>
<evidence type="ECO:0000256" key="6">
    <source>
        <dbReference type="ARBA" id="ARBA00038256"/>
    </source>
</evidence>
<evidence type="ECO:0000256" key="2">
    <source>
        <dbReference type="ARBA" id="ARBA00022491"/>
    </source>
</evidence>
<keyword evidence="2" id="KW-0678">Repressor</keyword>
<comment type="similarity">
    <text evidence="6">Belongs to the BRMS1 family.</text>
</comment>
<dbReference type="AlphaFoldDB" id="T1H654"/>
<evidence type="ECO:0008006" key="10">
    <source>
        <dbReference type="Google" id="ProtNLM"/>
    </source>
</evidence>
<dbReference type="GO" id="GO:0005654">
    <property type="term" value="C:nucleoplasm"/>
    <property type="evidence" value="ECO:0007669"/>
    <property type="project" value="UniProtKB-ARBA"/>
</dbReference>
<evidence type="ECO:0000256" key="3">
    <source>
        <dbReference type="ARBA" id="ARBA00023015"/>
    </source>
</evidence>
<dbReference type="HOGENOM" id="CLU_050862_1_2_1"/>
<dbReference type="FunFam" id="1.20.5.1500:FF:000002">
    <property type="entry name" value="breast cancer metastasis-suppressor 1-like protein-A"/>
    <property type="match status" value="1"/>
</dbReference>
<dbReference type="PANTHER" id="PTHR21964">
    <property type="entry name" value="BREAST CANCER METASTASIS-SUPPRESSOR 1"/>
    <property type="match status" value="1"/>
</dbReference>
<sequence>DTDDDSEMDVTECEKRRAECMDNLTDLERQFNILKEQLYTERIHLVEWELTEVKVGRSQEYLQPLQQLEEVGSKEVADKLRAFRIENINHKYESELQAAKQHFEEKAFDQIQDELTEKIRRLKDDRHNVDITWMEWGSDKRSGKVRGPGRKKPVSVQGPYIVYMLHDEEILDDWTTVRKAL</sequence>
<keyword evidence="9" id="KW-1185">Reference proteome</keyword>
<dbReference type="SMART" id="SM01401">
    <property type="entry name" value="Sds3"/>
    <property type="match status" value="1"/>
</dbReference>
<dbReference type="STRING" id="36166.T1H654"/>
<name>T1H654_MEGSC</name>
<keyword evidence="3" id="KW-0805">Transcription regulation</keyword>
<dbReference type="EnsemblMetazoa" id="MESCA012187-RA">
    <property type="protein sequence ID" value="MESCA012187-PA"/>
    <property type="gene ID" value="MESCA012187"/>
</dbReference>
<dbReference type="Proteomes" id="UP000015102">
    <property type="component" value="Unassembled WGS sequence"/>
</dbReference>
<dbReference type="Gene3D" id="1.20.5.1500">
    <property type="match status" value="1"/>
</dbReference>
<protein>
    <recommendedName>
        <fullName evidence="10">Breast cancer metastasis-suppressor 1-like protein-A</fullName>
    </recommendedName>
</protein>
<dbReference type="GO" id="GO:0010468">
    <property type="term" value="P:regulation of gene expression"/>
    <property type="evidence" value="ECO:0007669"/>
    <property type="project" value="UniProtKB-ARBA"/>
</dbReference>
<feature type="coiled-coil region" evidence="7">
    <location>
        <begin position="10"/>
        <end position="37"/>
    </location>
</feature>
<reference evidence="8" key="2">
    <citation type="submission" date="2015-06" db="UniProtKB">
        <authorList>
            <consortium name="EnsemblMetazoa"/>
        </authorList>
    </citation>
    <scope>IDENTIFICATION</scope>
</reference>
<evidence type="ECO:0000256" key="7">
    <source>
        <dbReference type="SAM" id="Coils"/>
    </source>
</evidence>
<proteinExistence type="inferred from homology"/>
<keyword evidence="5" id="KW-0539">Nucleus</keyword>
<keyword evidence="7" id="KW-0175">Coiled coil</keyword>
<keyword evidence="4" id="KW-0804">Transcription</keyword>
<evidence type="ECO:0000256" key="5">
    <source>
        <dbReference type="ARBA" id="ARBA00023242"/>
    </source>
</evidence>
<comment type="subcellular location">
    <subcellularLocation>
        <location evidence="1">Nucleus</location>
    </subcellularLocation>
</comment>
<organism evidence="8 9">
    <name type="scientific">Megaselia scalaris</name>
    <name type="common">Humpbacked fly</name>
    <name type="synonym">Phora scalaris</name>
    <dbReference type="NCBI Taxonomy" id="36166"/>
    <lineage>
        <taxon>Eukaryota</taxon>
        <taxon>Metazoa</taxon>
        <taxon>Ecdysozoa</taxon>
        <taxon>Arthropoda</taxon>
        <taxon>Hexapoda</taxon>
        <taxon>Insecta</taxon>
        <taxon>Pterygota</taxon>
        <taxon>Neoptera</taxon>
        <taxon>Endopterygota</taxon>
        <taxon>Diptera</taxon>
        <taxon>Brachycera</taxon>
        <taxon>Muscomorpha</taxon>
        <taxon>Platypezoidea</taxon>
        <taxon>Phoridae</taxon>
        <taxon>Megaseliini</taxon>
        <taxon>Megaselia</taxon>
    </lineage>
</organism>
<evidence type="ECO:0000313" key="8">
    <source>
        <dbReference type="EnsemblMetazoa" id="MESCA012187-PA"/>
    </source>
</evidence>
<accession>T1H654</accession>